<keyword evidence="3" id="KW-1185">Reference proteome</keyword>
<dbReference type="EMBL" id="OOIP01000008">
    <property type="protein sequence ID" value="SPO37777.1"/>
    <property type="molecule type" value="Genomic_DNA"/>
</dbReference>
<accession>A0A5C3F222</accession>
<organism evidence="2 3">
    <name type="scientific">Pseudozyma flocculosa</name>
    <dbReference type="NCBI Taxonomy" id="84751"/>
    <lineage>
        <taxon>Eukaryota</taxon>
        <taxon>Fungi</taxon>
        <taxon>Dikarya</taxon>
        <taxon>Basidiomycota</taxon>
        <taxon>Ustilaginomycotina</taxon>
        <taxon>Ustilaginomycetes</taxon>
        <taxon>Ustilaginales</taxon>
        <taxon>Ustilaginaceae</taxon>
        <taxon>Pseudozyma</taxon>
    </lineage>
</organism>
<proteinExistence type="predicted"/>
<evidence type="ECO:0000313" key="3">
    <source>
        <dbReference type="Proteomes" id="UP000323386"/>
    </source>
</evidence>
<feature type="region of interest" description="Disordered" evidence="1">
    <location>
        <begin position="39"/>
        <end position="58"/>
    </location>
</feature>
<dbReference type="AlphaFoldDB" id="A0A5C3F222"/>
<dbReference type="Proteomes" id="UP000323386">
    <property type="component" value="Unassembled WGS sequence"/>
</dbReference>
<gene>
    <name evidence="2" type="ORF">PSFLO_03253</name>
</gene>
<evidence type="ECO:0000313" key="2">
    <source>
        <dbReference type="EMBL" id="SPO37777.1"/>
    </source>
</evidence>
<name>A0A5C3F222_9BASI</name>
<sequence length="58" mass="5696">MNGADSTAAADPIPAAAAMSLPNSEGIRAGVVEPPEDLSPAEIMFGTHGPASTFNATA</sequence>
<reference evidence="2 3" key="1">
    <citation type="submission" date="2018-03" db="EMBL/GenBank/DDBJ databases">
        <authorList>
            <person name="Guldener U."/>
        </authorList>
    </citation>
    <scope>NUCLEOTIDE SEQUENCE [LARGE SCALE GENOMIC DNA]</scope>
    <source>
        <strain evidence="2 3">DAOM196992</strain>
    </source>
</reference>
<protein>
    <submittedName>
        <fullName evidence="2">Uncharacterized protein</fullName>
    </submittedName>
</protein>
<evidence type="ECO:0000256" key="1">
    <source>
        <dbReference type="SAM" id="MobiDB-lite"/>
    </source>
</evidence>